<dbReference type="GO" id="GO:0005096">
    <property type="term" value="F:GTPase activator activity"/>
    <property type="evidence" value="ECO:0007669"/>
    <property type="project" value="UniProtKB-KW"/>
</dbReference>
<evidence type="ECO:0000256" key="7">
    <source>
        <dbReference type="ARBA" id="ARBA00022583"/>
    </source>
</evidence>
<evidence type="ECO:0000256" key="1">
    <source>
        <dbReference type="ARBA" id="ARBA00004466"/>
    </source>
</evidence>
<dbReference type="PROSITE" id="PS51205">
    <property type="entry name" value="VPS9"/>
    <property type="match status" value="1"/>
</dbReference>
<dbReference type="SMART" id="SM00167">
    <property type="entry name" value="VPS9"/>
    <property type="match status" value="1"/>
</dbReference>
<dbReference type="GO" id="GO:0005634">
    <property type="term" value="C:nucleus"/>
    <property type="evidence" value="ECO:0007669"/>
    <property type="project" value="InterPro"/>
</dbReference>
<dbReference type="InterPro" id="IPR000504">
    <property type="entry name" value="RRM_dom"/>
</dbReference>
<dbReference type="PANTHER" id="PTHR15592">
    <property type="entry name" value="MATRIN 3/NUCLEAR PROTEIN 220-RELATED"/>
    <property type="match status" value="1"/>
</dbReference>
<keyword evidence="11" id="KW-0653">Protein transport</keyword>
<dbReference type="Gene3D" id="1.20.1050.80">
    <property type="entry name" value="VPS9 domain"/>
    <property type="match status" value="1"/>
</dbReference>
<dbReference type="SMART" id="SM00360">
    <property type="entry name" value="RRM"/>
    <property type="match status" value="3"/>
</dbReference>
<reference evidence="22" key="1">
    <citation type="submission" date="2020-03" db="EMBL/GenBank/DDBJ databases">
        <title>Studies in the Genomics of Life Span.</title>
        <authorList>
            <person name="Glass D."/>
        </authorList>
    </citation>
    <scope>NUCLEOTIDE SEQUENCE</scope>
    <source>
        <strain evidence="22">SUZIE</strain>
        <tissue evidence="22">Muscle</tissue>
    </source>
</reference>
<keyword evidence="6" id="KW-0597">Phosphoprotein</keyword>
<dbReference type="CDD" id="cd12785">
    <property type="entry name" value="RRM2_hnRNPL"/>
    <property type="match status" value="1"/>
</dbReference>
<dbReference type="GO" id="GO:0006397">
    <property type="term" value="P:mRNA processing"/>
    <property type="evidence" value="ECO:0007669"/>
    <property type="project" value="InterPro"/>
</dbReference>
<evidence type="ECO:0000256" key="2">
    <source>
        <dbReference type="ARBA" id="ARBA00004541"/>
    </source>
</evidence>
<evidence type="ECO:0000259" key="21">
    <source>
        <dbReference type="PROSITE" id="PS51205"/>
    </source>
</evidence>
<evidence type="ECO:0000256" key="5">
    <source>
        <dbReference type="ARBA" id="ARBA00022499"/>
    </source>
</evidence>
<dbReference type="InterPro" id="IPR035008">
    <property type="entry name" value="hnRNPL_RRM2"/>
</dbReference>
<proteinExistence type="predicted"/>
<evidence type="ECO:0000313" key="23">
    <source>
        <dbReference type="Proteomes" id="UP001166674"/>
    </source>
</evidence>
<protein>
    <recommendedName>
        <fullName evidence="17">Ras and Rab interactor-like protein</fullName>
    </recommendedName>
</protein>
<evidence type="ECO:0000256" key="16">
    <source>
        <dbReference type="ARBA" id="ARBA00062937"/>
    </source>
</evidence>
<dbReference type="SUPFAM" id="SSF55550">
    <property type="entry name" value="SH2 domain"/>
    <property type="match status" value="1"/>
</dbReference>
<sequence>MASAAPTEGERPVPPQANGAGKTPLGVLSTPEPLLRLKRTWGVWQVPELDAKEAEAIVKLWPLGSFLVTGHDPSQVLVLKTGLSPREVNTYQIQKVPGGVSLESSNLCMPDLPHLLAFLSASRYRSLIKGARGTVPTMHIVVPFSSLRDVLPQTLLLPPPTPVPGGRHKESLQVGRVQGEPSGRVLSVVNQLYLETHGGWGMEQTPQAVEPETDPRLAPAPRNPVLHQVSWVEGPLSPEVHHPVPALASLVEEKEEEEEDNDTYNDQEEEPEDVLTAHVRALARARSSYVGRQYRGLRARLTSDCTGSHRPGDPATELLQDVRHLLTDLQDYLSKDPDVRAVFGSRGPRFPQTDEDIGPAVEAAVCRAVLEPLKPALWTRLRTLRAQELRRLRRRQIALRVGAGPPGAQGVGLEGQSPAPALRSRIHSRLEHLHAACAPRRKVALLLAVCSDVYAGLARCDNQEPLGADAFLPALTEELIWSPHIGETQLDVEFLMELLDPDELRGEAGYYLTTWFGALHHIAHYQPDAGRAPQGLSSEARDSLRQWHRRRTLHGQNPPGAQENYDDPHKTPASPVVHIRGLIDGVVEADLVEALQEFGPISYVVVMPKKRQALVEFEDVLGACNAVNYAADNQIYIAGHPAFVNYSTSQKISRPGDSDDSRSVNSVLLFTILNPIYSITTDVLYTICNPCGPVQRIVIFRKNGVQAMVEYPLRGNSAQRAKASLNGADIYSGCCTLKIEYAKPTRLNVFKNDQDTWDYTNPNLSGQGDPGSNPNKRQRQPPLLGDHPAEYGGPHGGYHSHYHDEGYGPPPPHYEGRRMGPPVGGHRRGPSRYGPQYGHPPPPPPPPEYGPHADSPVLMVYGLDQSKMNCDRVFNVFCLYGNVEKVKFMKSKPGAAMVEMADGYAVDRAITHLNNNFMFGQKMNVCVSKQPAIMPGQSYGLEDGSCSYKDFSESRNNRFSTPEQAAKNRIQHPSNVLHFFNAPLEVTEENFFEICDELGVKRPTSVKVFSGKSERSSSGLLEWESKSDALETLGFLNHYQMKNPSEYLCVLESFPW</sequence>
<evidence type="ECO:0000256" key="18">
    <source>
        <dbReference type="PROSITE-ProRule" id="PRU00176"/>
    </source>
</evidence>
<evidence type="ECO:0000256" key="14">
    <source>
        <dbReference type="ARBA" id="ARBA00023329"/>
    </source>
</evidence>
<dbReference type="InterPro" id="IPR003123">
    <property type="entry name" value="VPS9"/>
</dbReference>
<dbReference type="InterPro" id="IPR036860">
    <property type="entry name" value="SH2_dom_sf"/>
</dbReference>
<dbReference type="SUPFAM" id="SSF54928">
    <property type="entry name" value="RNA-binding domain, RBD"/>
    <property type="match status" value="3"/>
</dbReference>
<dbReference type="CDD" id="cd12780">
    <property type="entry name" value="RRM1_hnRNPL"/>
    <property type="match status" value="1"/>
</dbReference>
<keyword evidence="9" id="KW-0832">Ubl conjugation</keyword>
<evidence type="ECO:0000256" key="15">
    <source>
        <dbReference type="ARBA" id="ARBA00053721"/>
    </source>
</evidence>
<dbReference type="PROSITE" id="PS50102">
    <property type="entry name" value="RRM"/>
    <property type="match status" value="2"/>
</dbReference>
<comment type="subunit">
    <text evidence="16">Interacts with RAB5A, RAB22A and MUSK.</text>
</comment>
<dbReference type="EMBL" id="JAATJV010415068">
    <property type="protein sequence ID" value="MBZ3887433.1"/>
    <property type="molecule type" value="Genomic_DNA"/>
</dbReference>
<dbReference type="Gene3D" id="3.30.70.330">
    <property type="match status" value="4"/>
</dbReference>
<organism evidence="22 23">
    <name type="scientific">Sciurus carolinensis</name>
    <name type="common">Eastern gray squirrel</name>
    <dbReference type="NCBI Taxonomy" id="30640"/>
    <lineage>
        <taxon>Eukaryota</taxon>
        <taxon>Metazoa</taxon>
        <taxon>Chordata</taxon>
        <taxon>Craniata</taxon>
        <taxon>Vertebrata</taxon>
        <taxon>Euteleostomi</taxon>
        <taxon>Mammalia</taxon>
        <taxon>Eutheria</taxon>
        <taxon>Euarchontoglires</taxon>
        <taxon>Glires</taxon>
        <taxon>Rodentia</taxon>
        <taxon>Sciuromorpha</taxon>
        <taxon>Sciuridae</taxon>
        <taxon>Sciurinae</taxon>
        <taxon>Sciurini</taxon>
        <taxon>Sciurus</taxon>
    </lineage>
</organism>
<evidence type="ECO:0000256" key="19">
    <source>
        <dbReference type="SAM" id="MobiDB-lite"/>
    </source>
</evidence>
<dbReference type="CDD" id="cd12699">
    <property type="entry name" value="RRM3_hnRNPL"/>
    <property type="match status" value="1"/>
</dbReference>
<feature type="region of interest" description="Disordered" evidence="19">
    <location>
        <begin position="251"/>
        <end position="271"/>
    </location>
</feature>
<evidence type="ECO:0000256" key="3">
    <source>
        <dbReference type="ARBA" id="ARBA00022448"/>
    </source>
</evidence>
<dbReference type="InterPro" id="IPR037191">
    <property type="entry name" value="VPS9_dom_sf"/>
</dbReference>
<dbReference type="Pfam" id="PF23268">
    <property type="entry name" value="RIN1"/>
    <property type="match status" value="1"/>
</dbReference>
<keyword evidence="14" id="KW-0968">Cytoplasmic vesicle</keyword>
<dbReference type="InterPro" id="IPR035005">
    <property type="entry name" value="hnRNPL_RRM1"/>
</dbReference>
<dbReference type="GO" id="GO:0003723">
    <property type="term" value="F:RNA binding"/>
    <property type="evidence" value="ECO:0007669"/>
    <property type="project" value="UniProtKB-UniRule"/>
</dbReference>
<feature type="region of interest" description="Disordered" evidence="19">
    <location>
        <begin position="1"/>
        <end position="27"/>
    </location>
</feature>
<feature type="compositionally biased region" description="Pro residues" evidence="19">
    <location>
        <begin position="838"/>
        <end position="849"/>
    </location>
</feature>
<dbReference type="Proteomes" id="UP001166674">
    <property type="component" value="Unassembled WGS sequence"/>
</dbReference>
<keyword evidence="7" id="KW-0254">Endocytosis</keyword>
<evidence type="ECO:0000256" key="12">
    <source>
        <dbReference type="ARBA" id="ARBA00023273"/>
    </source>
</evidence>
<dbReference type="GO" id="GO:0001726">
    <property type="term" value="C:ruffle"/>
    <property type="evidence" value="ECO:0007669"/>
    <property type="project" value="UniProtKB-SubCell"/>
</dbReference>
<feature type="compositionally biased region" description="Polar residues" evidence="19">
    <location>
        <begin position="758"/>
        <end position="775"/>
    </location>
</feature>
<feature type="domain" description="VPS9" evidence="21">
    <location>
        <begin position="386"/>
        <end position="531"/>
    </location>
</feature>
<dbReference type="FunFam" id="3.30.70.330:FF:000073">
    <property type="entry name" value="Heterogeneous nuclear ribonucleoprotein L like"/>
    <property type="match status" value="1"/>
</dbReference>
<evidence type="ECO:0000256" key="8">
    <source>
        <dbReference type="ARBA" id="ARBA00022737"/>
    </source>
</evidence>
<feature type="compositionally biased region" description="Acidic residues" evidence="19">
    <location>
        <begin position="253"/>
        <end position="271"/>
    </location>
</feature>
<keyword evidence="3" id="KW-0813">Transport</keyword>
<keyword evidence="23" id="KW-1185">Reference proteome</keyword>
<dbReference type="InterPro" id="IPR006536">
    <property type="entry name" value="HnRNP-L/PTB"/>
</dbReference>
<keyword evidence="8" id="KW-0677">Repeat</keyword>
<feature type="domain" description="RRM" evidence="20">
    <location>
        <begin position="575"/>
        <end position="649"/>
    </location>
</feature>
<evidence type="ECO:0000256" key="11">
    <source>
        <dbReference type="ARBA" id="ARBA00022927"/>
    </source>
</evidence>
<dbReference type="FunFam" id="3.30.70.330:FF:000052">
    <property type="entry name" value="Heterogeneous nuclear ribonucleoprotein L like"/>
    <property type="match status" value="1"/>
</dbReference>
<dbReference type="SUPFAM" id="SSF109993">
    <property type="entry name" value="VPS9 domain"/>
    <property type="match status" value="1"/>
</dbReference>
<dbReference type="Pfam" id="PF22976">
    <property type="entry name" value="RRM_10"/>
    <property type="match status" value="1"/>
</dbReference>
<keyword evidence="5" id="KW-1017">Isopeptide bond</keyword>
<evidence type="ECO:0000259" key="20">
    <source>
        <dbReference type="PROSITE" id="PS50102"/>
    </source>
</evidence>
<dbReference type="AlphaFoldDB" id="A0AA41NBK6"/>
<dbReference type="FunFam" id="3.30.70.330:FF:000072">
    <property type="entry name" value="heterogeneous nuclear ribonucleoprotein L isoform X1"/>
    <property type="match status" value="1"/>
</dbReference>
<dbReference type="NCBIfam" id="TIGR01649">
    <property type="entry name" value="hnRNP-L_PTB"/>
    <property type="match status" value="1"/>
</dbReference>
<dbReference type="InterPro" id="IPR012677">
    <property type="entry name" value="Nucleotide-bd_a/b_plait_sf"/>
</dbReference>
<dbReference type="GO" id="GO:0031410">
    <property type="term" value="C:cytoplasmic vesicle"/>
    <property type="evidence" value="ECO:0007669"/>
    <property type="project" value="UniProtKB-SubCell"/>
</dbReference>
<accession>A0AA41NBK6</accession>
<comment type="caution">
    <text evidence="22">The sequence shown here is derived from an EMBL/GenBank/DDBJ whole genome shotgun (WGS) entry which is preliminary data.</text>
</comment>
<dbReference type="InterPro" id="IPR035979">
    <property type="entry name" value="RBD_domain_sf"/>
</dbReference>
<keyword evidence="10 18" id="KW-0694">RNA-binding</keyword>
<dbReference type="GO" id="GO:0015031">
    <property type="term" value="P:protein transport"/>
    <property type="evidence" value="ECO:0007669"/>
    <property type="project" value="UniProtKB-KW"/>
</dbReference>
<feature type="domain" description="RRM" evidence="20">
    <location>
        <begin position="856"/>
        <end position="930"/>
    </location>
</feature>
<dbReference type="FunFam" id="1.20.1050.80:FF:000012">
    <property type="entry name" value="Ras and Rab interactor like"/>
    <property type="match status" value="1"/>
</dbReference>
<gene>
    <name evidence="22" type="ORF">SUZIE_192925</name>
</gene>
<dbReference type="InterPro" id="IPR034816">
    <property type="entry name" value="hnRNP-L_RRM3"/>
</dbReference>
<keyword evidence="13 22" id="KW-0687">Ribonucleoprotein</keyword>
<comment type="subcellular location">
    <subcellularLocation>
        <location evidence="1">Cell projection</location>
        <location evidence="1">Ruffle</location>
    </subcellularLocation>
    <subcellularLocation>
        <location evidence="2">Cytoplasmic vesicle</location>
    </subcellularLocation>
</comment>
<comment type="function">
    <text evidence="15">Guanine nucleotide exchange factor (GEF) for RAB5A and RAB22A that activates RAB5A and RAB22A by exchanging bound GDP for free GTP. Plays a role in endocytosis via its role in activating Rab family members.</text>
</comment>
<keyword evidence="12" id="KW-0966">Cell projection</keyword>
<evidence type="ECO:0000256" key="4">
    <source>
        <dbReference type="ARBA" id="ARBA00022468"/>
    </source>
</evidence>
<dbReference type="InterPro" id="IPR055204">
    <property type="entry name" value="HNRNPL_RRM"/>
</dbReference>
<dbReference type="InterPro" id="IPR021790">
    <property type="entry name" value="PTBP1-like_RRM2"/>
</dbReference>
<dbReference type="FunFam" id="3.30.70.330:FF:000104">
    <property type="entry name" value="Heterogeneous nuclear ribonucleoprotein L like"/>
    <property type="match status" value="1"/>
</dbReference>
<evidence type="ECO:0000256" key="10">
    <source>
        <dbReference type="ARBA" id="ARBA00022884"/>
    </source>
</evidence>
<evidence type="ECO:0000256" key="17">
    <source>
        <dbReference type="ARBA" id="ARBA00072481"/>
    </source>
</evidence>
<dbReference type="GO" id="GO:1990904">
    <property type="term" value="C:ribonucleoprotein complex"/>
    <property type="evidence" value="ECO:0007669"/>
    <property type="project" value="UniProtKB-KW"/>
</dbReference>
<dbReference type="Pfam" id="PF02204">
    <property type="entry name" value="VPS9"/>
    <property type="match status" value="1"/>
</dbReference>
<name>A0AA41NBK6_SCICA</name>
<evidence type="ECO:0000256" key="6">
    <source>
        <dbReference type="ARBA" id="ARBA00022553"/>
    </source>
</evidence>
<keyword evidence="4" id="KW-0343">GTPase activation</keyword>
<dbReference type="Pfam" id="PF11835">
    <property type="entry name" value="RRM_8"/>
    <property type="match status" value="1"/>
</dbReference>
<dbReference type="GO" id="GO:0006897">
    <property type="term" value="P:endocytosis"/>
    <property type="evidence" value="ECO:0007669"/>
    <property type="project" value="UniProtKB-KW"/>
</dbReference>
<feature type="region of interest" description="Disordered" evidence="19">
    <location>
        <begin position="758"/>
        <end position="852"/>
    </location>
</feature>
<evidence type="ECO:0000256" key="13">
    <source>
        <dbReference type="ARBA" id="ARBA00023274"/>
    </source>
</evidence>
<dbReference type="Pfam" id="PF13893">
    <property type="entry name" value="RRM_5"/>
    <property type="match status" value="1"/>
</dbReference>
<evidence type="ECO:0000256" key="9">
    <source>
        <dbReference type="ARBA" id="ARBA00022843"/>
    </source>
</evidence>
<evidence type="ECO:0000313" key="22">
    <source>
        <dbReference type="EMBL" id="MBZ3887433.1"/>
    </source>
</evidence>